<dbReference type="AlphaFoldDB" id="A0A834YHH7"/>
<reference evidence="2 3" key="1">
    <citation type="submission" date="2020-04" db="EMBL/GenBank/DDBJ databases">
        <title>Plant Genome Project.</title>
        <authorList>
            <person name="Zhang R.-G."/>
        </authorList>
    </citation>
    <scope>NUCLEOTIDE SEQUENCE [LARGE SCALE GENOMIC DNA]</scope>
    <source>
        <strain evidence="2">YNK0</strain>
        <tissue evidence="2">Leaf</tissue>
    </source>
</reference>
<name>A0A834YHH7_TETSI</name>
<accession>A0A834YHH7</accession>
<dbReference type="OrthoDB" id="416096at2759"/>
<dbReference type="PANTHER" id="PTHR33591">
    <property type="entry name" value="BETA-CAROTENE ISOMERASE D27"/>
    <property type="match status" value="1"/>
</dbReference>
<dbReference type="InterPro" id="IPR025114">
    <property type="entry name" value="D27-like_C"/>
</dbReference>
<dbReference type="OMA" id="TTIFFAW"/>
<feature type="domain" description="Beta-carotene isomerase D27-like C-terminal" evidence="1">
    <location>
        <begin position="130"/>
        <end position="193"/>
    </location>
</feature>
<organism evidence="2 3">
    <name type="scientific">Tetracentron sinense</name>
    <name type="common">Spur-leaf</name>
    <dbReference type="NCBI Taxonomy" id="13715"/>
    <lineage>
        <taxon>Eukaryota</taxon>
        <taxon>Viridiplantae</taxon>
        <taxon>Streptophyta</taxon>
        <taxon>Embryophyta</taxon>
        <taxon>Tracheophyta</taxon>
        <taxon>Spermatophyta</taxon>
        <taxon>Magnoliopsida</taxon>
        <taxon>Trochodendrales</taxon>
        <taxon>Trochodendraceae</taxon>
        <taxon>Tetracentron</taxon>
    </lineage>
</organism>
<proteinExistence type="predicted"/>
<sequence>MEAKFILQHGGLSCTQVPRKIVAHKPERSSVIVAVLARPTNNITLVTDEKNMYNDGWFDRIAINHLSQSVQATTGMKNNKSGYDSLVEAAAVVSRNFNPNKQRELIRTLLPQSKFTREYFAVFTTFFFAWLVGPCEVRESELDGRREKNVVYIKKCRFLEESNCVGMCTNLCKMPSQKFIKDSLGMPLNMVPSKYIPYSMC</sequence>
<gene>
    <name evidence="2" type="ORF">HHK36_026811</name>
</gene>
<comment type="caution">
    <text evidence="2">The sequence shown here is derived from an EMBL/GenBank/DDBJ whole genome shotgun (WGS) entry which is preliminary data.</text>
</comment>
<dbReference type="Proteomes" id="UP000655225">
    <property type="component" value="Unassembled WGS sequence"/>
</dbReference>
<dbReference type="GO" id="GO:1901601">
    <property type="term" value="P:strigolactone biosynthetic process"/>
    <property type="evidence" value="ECO:0007669"/>
    <property type="project" value="TreeGrafter"/>
</dbReference>
<evidence type="ECO:0000313" key="2">
    <source>
        <dbReference type="EMBL" id="KAF8388145.1"/>
    </source>
</evidence>
<protein>
    <recommendedName>
        <fullName evidence="1">Beta-carotene isomerase D27-like C-terminal domain-containing protein</fullName>
    </recommendedName>
</protein>
<dbReference type="GO" id="GO:0016859">
    <property type="term" value="F:cis-trans isomerase activity"/>
    <property type="evidence" value="ECO:0007669"/>
    <property type="project" value="TreeGrafter"/>
</dbReference>
<dbReference type="PANTHER" id="PTHR33591:SF1">
    <property type="entry name" value="BETA-CAROTENE ISOMERASE D27, CHLOROPLASTIC"/>
    <property type="match status" value="1"/>
</dbReference>
<dbReference type="GO" id="GO:0009536">
    <property type="term" value="C:plastid"/>
    <property type="evidence" value="ECO:0007669"/>
    <property type="project" value="TreeGrafter"/>
</dbReference>
<evidence type="ECO:0000313" key="3">
    <source>
        <dbReference type="Proteomes" id="UP000655225"/>
    </source>
</evidence>
<dbReference type="GO" id="GO:0005506">
    <property type="term" value="F:iron ion binding"/>
    <property type="evidence" value="ECO:0007669"/>
    <property type="project" value="InterPro"/>
</dbReference>
<dbReference type="InterPro" id="IPR038938">
    <property type="entry name" value="D27-like"/>
</dbReference>
<keyword evidence="3" id="KW-1185">Reference proteome</keyword>
<dbReference type="Pfam" id="PF13225">
    <property type="entry name" value="D27-like_C"/>
    <property type="match status" value="1"/>
</dbReference>
<evidence type="ECO:0000259" key="1">
    <source>
        <dbReference type="Pfam" id="PF13225"/>
    </source>
</evidence>
<dbReference type="EMBL" id="JABCRI010000020">
    <property type="protein sequence ID" value="KAF8388145.1"/>
    <property type="molecule type" value="Genomic_DNA"/>
</dbReference>